<dbReference type="OrthoDB" id="143110at2"/>
<keyword evidence="2" id="KW-0012">Acyltransferase</keyword>
<dbReference type="InterPro" id="IPR016181">
    <property type="entry name" value="Acyl_CoA_acyltransferase"/>
</dbReference>
<name>A0A2N8KWB5_9BURK</name>
<proteinExistence type="predicted"/>
<keyword evidence="1" id="KW-0808">Transferase</keyword>
<evidence type="ECO:0000256" key="1">
    <source>
        <dbReference type="ARBA" id="ARBA00022679"/>
    </source>
</evidence>
<feature type="domain" description="N-acetyltransferase" evidence="3">
    <location>
        <begin position="9"/>
        <end position="178"/>
    </location>
</feature>
<evidence type="ECO:0000259" key="3">
    <source>
        <dbReference type="PROSITE" id="PS51186"/>
    </source>
</evidence>
<organism evidence="4 5">
    <name type="scientific">Kinneretia aquatilis</name>
    <dbReference type="NCBI Taxonomy" id="2070761"/>
    <lineage>
        <taxon>Bacteria</taxon>
        <taxon>Pseudomonadati</taxon>
        <taxon>Pseudomonadota</taxon>
        <taxon>Betaproteobacteria</taxon>
        <taxon>Burkholderiales</taxon>
        <taxon>Sphaerotilaceae</taxon>
        <taxon>Roseateles</taxon>
    </lineage>
</organism>
<dbReference type="Gene3D" id="3.40.630.30">
    <property type="match status" value="1"/>
</dbReference>
<dbReference type="CDD" id="cd04301">
    <property type="entry name" value="NAT_SF"/>
    <property type="match status" value="1"/>
</dbReference>
<dbReference type="InterPro" id="IPR050832">
    <property type="entry name" value="Bact_Acetyltransf"/>
</dbReference>
<dbReference type="GO" id="GO:0016747">
    <property type="term" value="F:acyltransferase activity, transferring groups other than amino-acyl groups"/>
    <property type="evidence" value="ECO:0007669"/>
    <property type="project" value="InterPro"/>
</dbReference>
<dbReference type="Proteomes" id="UP000235916">
    <property type="component" value="Unassembled WGS sequence"/>
</dbReference>
<sequence length="178" mass="20251">MSSKKPAFLDLRPAEPDDALRIAALARWVWLDRYAAEGGVNSTVAEYLKRDFDEQLLRQSIDLNRHWVIERGDTLLAWAHLDDSAVCPVAVSGQAVELKRLYVAPHSQNQGLGLKLLHQARQTWPERSLWLSAWIGNEGALRFYRREGASLWGEAWFELGGQQHRNELLGWAPLEPEA</sequence>
<dbReference type="PANTHER" id="PTHR43877">
    <property type="entry name" value="AMINOALKYLPHOSPHONATE N-ACETYLTRANSFERASE-RELATED-RELATED"/>
    <property type="match status" value="1"/>
</dbReference>
<evidence type="ECO:0000313" key="4">
    <source>
        <dbReference type="EMBL" id="PND37746.1"/>
    </source>
</evidence>
<gene>
    <name evidence="4" type="ORF">C1O66_09570</name>
</gene>
<comment type="caution">
    <text evidence="4">The sequence shown here is derived from an EMBL/GenBank/DDBJ whole genome shotgun (WGS) entry which is preliminary data.</text>
</comment>
<evidence type="ECO:0000313" key="5">
    <source>
        <dbReference type="Proteomes" id="UP000235916"/>
    </source>
</evidence>
<dbReference type="RefSeq" id="WP_102767666.1">
    <property type="nucleotide sequence ID" value="NZ_CP124551.1"/>
</dbReference>
<dbReference type="InterPro" id="IPR000182">
    <property type="entry name" value="GNAT_dom"/>
</dbReference>
<keyword evidence="5" id="KW-1185">Reference proteome</keyword>
<protein>
    <recommendedName>
        <fullName evidence="3">N-acetyltransferase domain-containing protein</fullName>
    </recommendedName>
</protein>
<dbReference type="Pfam" id="PF00583">
    <property type="entry name" value="Acetyltransf_1"/>
    <property type="match status" value="1"/>
</dbReference>
<accession>A0A2N8KWB5</accession>
<dbReference type="AlphaFoldDB" id="A0A2N8KWB5"/>
<reference evidence="4 5" key="1">
    <citation type="submission" date="2018-01" db="EMBL/GenBank/DDBJ databases">
        <title>Draft genome sequence of Paucibacter aquatile CR182 isolated from freshwater of the Nakdong River.</title>
        <authorList>
            <person name="Choi A."/>
            <person name="Chung E.J."/>
        </authorList>
    </citation>
    <scope>NUCLEOTIDE SEQUENCE [LARGE SCALE GENOMIC DNA]</scope>
    <source>
        <strain evidence="4 5">CR182</strain>
    </source>
</reference>
<dbReference type="PROSITE" id="PS51186">
    <property type="entry name" value="GNAT"/>
    <property type="match status" value="1"/>
</dbReference>
<dbReference type="EMBL" id="POSP01000003">
    <property type="protein sequence ID" value="PND37746.1"/>
    <property type="molecule type" value="Genomic_DNA"/>
</dbReference>
<dbReference type="SUPFAM" id="SSF55729">
    <property type="entry name" value="Acyl-CoA N-acyltransferases (Nat)"/>
    <property type="match status" value="1"/>
</dbReference>
<evidence type="ECO:0000256" key="2">
    <source>
        <dbReference type="ARBA" id="ARBA00023315"/>
    </source>
</evidence>